<feature type="domain" description="Bacterial transcriptional activator" evidence="1">
    <location>
        <begin position="37"/>
        <end position="181"/>
    </location>
</feature>
<dbReference type="InterPro" id="IPR011990">
    <property type="entry name" value="TPR-like_helical_dom_sf"/>
</dbReference>
<dbReference type="InterPro" id="IPR051677">
    <property type="entry name" value="AfsR-DnrI-RedD_regulator"/>
</dbReference>
<evidence type="ECO:0000313" key="2">
    <source>
        <dbReference type="EMBL" id="OQX01265.1"/>
    </source>
</evidence>
<gene>
    <name evidence="2" type="ORF">BWK73_46685</name>
</gene>
<name>A0A1Y1QA94_9GAMM</name>
<accession>A0A1Y1QA94</accession>
<dbReference type="PANTHER" id="PTHR35807:SF2">
    <property type="entry name" value="TRANSCRIPTIONAL ACTIVATOR DOMAIN"/>
    <property type="match status" value="1"/>
</dbReference>
<dbReference type="Gene3D" id="1.25.40.10">
    <property type="entry name" value="Tetratricopeptide repeat domain"/>
    <property type="match status" value="1"/>
</dbReference>
<comment type="caution">
    <text evidence="2">The sequence shown here is derived from an EMBL/GenBank/DDBJ whole genome shotgun (WGS) entry which is preliminary data.</text>
</comment>
<dbReference type="SUPFAM" id="SSF48452">
    <property type="entry name" value="TPR-like"/>
    <property type="match status" value="1"/>
</dbReference>
<dbReference type="InterPro" id="IPR005158">
    <property type="entry name" value="BTAD"/>
</dbReference>
<reference evidence="2 3" key="1">
    <citation type="submission" date="2017-01" db="EMBL/GenBank/DDBJ databases">
        <title>Novel large sulfur bacteria in the metagenomes of groundwater-fed chemosynthetic microbial mats in the Lake Huron basin.</title>
        <authorList>
            <person name="Sharrar A.M."/>
            <person name="Flood B.E."/>
            <person name="Bailey J.V."/>
            <person name="Jones D.S."/>
            <person name="Biddanda B."/>
            <person name="Ruberg S.A."/>
            <person name="Marcus D.N."/>
            <person name="Dick G.J."/>
        </authorList>
    </citation>
    <scope>NUCLEOTIDE SEQUENCE [LARGE SCALE GENOMIC DNA]</scope>
    <source>
        <strain evidence="2">A8</strain>
    </source>
</reference>
<organism evidence="2 3">
    <name type="scientific">Thiothrix lacustris</name>
    <dbReference type="NCBI Taxonomy" id="525917"/>
    <lineage>
        <taxon>Bacteria</taxon>
        <taxon>Pseudomonadati</taxon>
        <taxon>Pseudomonadota</taxon>
        <taxon>Gammaproteobacteria</taxon>
        <taxon>Thiotrichales</taxon>
        <taxon>Thiotrichaceae</taxon>
        <taxon>Thiothrix</taxon>
    </lineage>
</organism>
<dbReference type="Proteomes" id="UP000192491">
    <property type="component" value="Unassembled WGS sequence"/>
</dbReference>
<dbReference type="PANTHER" id="PTHR35807">
    <property type="entry name" value="TRANSCRIPTIONAL REGULATOR REDD-RELATED"/>
    <property type="match status" value="1"/>
</dbReference>
<dbReference type="SMART" id="SM01043">
    <property type="entry name" value="BTAD"/>
    <property type="match status" value="1"/>
</dbReference>
<dbReference type="EMBL" id="MTEJ01000592">
    <property type="protein sequence ID" value="OQX01265.1"/>
    <property type="molecule type" value="Genomic_DNA"/>
</dbReference>
<evidence type="ECO:0000259" key="1">
    <source>
        <dbReference type="SMART" id="SM01043"/>
    </source>
</evidence>
<dbReference type="Pfam" id="PF03704">
    <property type="entry name" value="BTAD"/>
    <property type="match status" value="1"/>
</dbReference>
<protein>
    <recommendedName>
        <fullName evidence="1">Bacterial transcriptional activator domain-containing protein</fullName>
    </recommendedName>
</protein>
<sequence>MSIYYLRQDLSRYHKTLAFVRYQDDCYSLNPALSLWVDTEAFDQYVKSAQQHATRRDPAQAIAHYRLAEALYQGDCLLDDTEEWANLIRQAYQMKYLSVLEYLGERMLDAGEYQECATLWQKAVMLDSCNETAHRHIMSCYLKMGQRQMAQRQYHVCAAAMKKELNLEPSAQTRQLLQQIPDA</sequence>
<evidence type="ECO:0000313" key="3">
    <source>
        <dbReference type="Proteomes" id="UP000192491"/>
    </source>
</evidence>
<dbReference type="AlphaFoldDB" id="A0A1Y1QA94"/>
<proteinExistence type="predicted"/>